<dbReference type="InterPro" id="IPR047187">
    <property type="entry name" value="SF1_C_Upf1"/>
</dbReference>
<dbReference type="GO" id="GO:0005829">
    <property type="term" value="C:cytosol"/>
    <property type="evidence" value="ECO:0007669"/>
    <property type="project" value="TreeGrafter"/>
</dbReference>
<dbReference type="AlphaFoldDB" id="A0A146LKU2"/>
<feature type="domain" description="DNA2/NAM7 helicase-like C-terminal" evidence="1">
    <location>
        <begin position="10"/>
        <end position="142"/>
    </location>
</feature>
<organism evidence="2">
    <name type="scientific">Lygus hesperus</name>
    <name type="common">Western plant bug</name>
    <dbReference type="NCBI Taxonomy" id="30085"/>
    <lineage>
        <taxon>Eukaryota</taxon>
        <taxon>Metazoa</taxon>
        <taxon>Ecdysozoa</taxon>
        <taxon>Arthropoda</taxon>
        <taxon>Hexapoda</taxon>
        <taxon>Insecta</taxon>
        <taxon>Pterygota</taxon>
        <taxon>Neoptera</taxon>
        <taxon>Paraneoptera</taxon>
        <taxon>Hemiptera</taxon>
        <taxon>Heteroptera</taxon>
        <taxon>Panheteroptera</taxon>
        <taxon>Cimicomorpha</taxon>
        <taxon>Miridae</taxon>
        <taxon>Mirini</taxon>
        <taxon>Lygus</taxon>
    </lineage>
</organism>
<dbReference type="GO" id="GO:0004386">
    <property type="term" value="F:helicase activity"/>
    <property type="evidence" value="ECO:0007669"/>
    <property type="project" value="UniProtKB-KW"/>
</dbReference>
<gene>
    <name evidence="2" type="primary">armi_0</name>
    <name evidence="2" type="ORF">g.76031</name>
</gene>
<dbReference type="SUPFAM" id="SSF52540">
    <property type="entry name" value="P-loop containing nucleoside triphosphate hydrolases"/>
    <property type="match status" value="1"/>
</dbReference>
<keyword evidence="2" id="KW-0347">Helicase</keyword>
<dbReference type="Pfam" id="PF13087">
    <property type="entry name" value="AAA_12"/>
    <property type="match status" value="1"/>
</dbReference>
<dbReference type="InterPro" id="IPR027417">
    <property type="entry name" value="P-loop_NTPase"/>
</dbReference>
<feature type="non-terminal residue" evidence="2">
    <location>
        <position position="157"/>
    </location>
</feature>
<keyword evidence="2" id="KW-0378">Hydrolase</keyword>
<name>A0A146LKU2_LYGHE</name>
<dbReference type="InterPro" id="IPR041679">
    <property type="entry name" value="DNA2/NAM7-like_C"/>
</dbReference>
<evidence type="ECO:0000259" key="1">
    <source>
        <dbReference type="Pfam" id="PF13087"/>
    </source>
</evidence>
<keyword evidence="2" id="KW-0067">ATP-binding</keyword>
<dbReference type="GO" id="GO:0035194">
    <property type="term" value="P:regulatory ncRNA-mediated post-transcriptional gene silencing"/>
    <property type="evidence" value="ECO:0007669"/>
    <property type="project" value="TreeGrafter"/>
</dbReference>
<dbReference type="GO" id="GO:0043186">
    <property type="term" value="C:P granule"/>
    <property type="evidence" value="ECO:0007669"/>
    <property type="project" value="TreeGrafter"/>
</dbReference>
<reference evidence="2" key="1">
    <citation type="journal article" date="2016" name="Gigascience">
        <title>De novo construction of an expanded transcriptome assembly for the western tarnished plant bug, Lygus hesperus.</title>
        <authorList>
            <person name="Tassone E.E."/>
            <person name="Geib S.M."/>
            <person name="Hall B."/>
            <person name="Fabrick J.A."/>
            <person name="Brent C.S."/>
            <person name="Hull J.J."/>
        </authorList>
    </citation>
    <scope>NUCLEOTIDE SEQUENCE</scope>
</reference>
<dbReference type="EMBL" id="GDHC01009936">
    <property type="protein sequence ID" value="JAQ08693.1"/>
    <property type="molecule type" value="Transcribed_RNA"/>
</dbReference>
<evidence type="ECO:0000313" key="2">
    <source>
        <dbReference type="EMBL" id="JAQ08693.1"/>
    </source>
</evidence>
<dbReference type="Gene3D" id="3.40.50.300">
    <property type="entry name" value="P-loop containing nucleotide triphosphate hydrolases"/>
    <property type="match status" value="1"/>
</dbReference>
<dbReference type="PANTHER" id="PTHR10887:SF322">
    <property type="entry name" value="HELICASE MOV-10"/>
    <property type="match status" value="1"/>
</dbReference>
<dbReference type="InterPro" id="IPR045055">
    <property type="entry name" value="DNA2/NAM7-like"/>
</dbReference>
<dbReference type="PANTHER" id="PTHR10887">
    <property type="entry name" value="DNA2/NAM7 HELICASE FAMILY"/>
    <property type="match status" value="1"/>
</dbReference>
<protein>
    <submittedName>
        <fullName evidence="2">Putative RNA helicase armi</fullName>
    </submittedName>
</protein>
<accession>A0A146LKU2</accession>
<keyword evidence="2" id="KW-0547">Nucleotide-binding</keyword>
<proteinExistence type="predicted"/>
<dbReference type="CDD" id="cd18808">
    <property type="entry name" value="SF1_C_Upf1"/>
    <property type="match status" value="1"/>
</dbReference>
<sequence>MEIHGYNLGAKMSSLVFINVDCREERIDGNFSWYNSGEVMQVLNVLNSLYDKGISPDDIGIITPYSLQVRKIYELLDSLKIFSPKVASVEEFQGQERDIIIMSLVRNNVGISKKLSPFVTDAQRINVALSRARLLNVIIGHRNTLAAHPMWVEIISK</sequence>